<accession>A0A366EH84</accession>
<dbReference type="AlphaFoldDB" id="A0A366EH84"/>
<proteinExistence type="predicted"/>
<gene>
    <name evidence="2" type="ORF">DFR50_16711</name>
</gene>
<organism evidence="2 3">
    <name type="scientific">Roseiarcus fermentans</name>
    <dbReference type="NCBI Taxonomy" id="1473586"/>
    <lineage>
        <taxon>Bacteria</taxon>
        <taxon>Pseudomonadati</taxon>
        <taxon>Pseudomonadota</taxon>
        <taxon>Alphaproteobacteria</taxon>
        <taxon>Hyphomicrobiales</taxon>
        <taxon>Roseiarcaceae</taxon>
        <taxon>Roseiarcus</taxon>
    </lineage>
</organism>
<dbReference type="EMBL" id="QNRK01000067">
    <property type="protein sequence ID" value="RBP00799.1"/>
    <property type="molecule type" value="Genomic_DNA"/>
</dbReference>
<keyword evidence="3" id="KW-1185">Reference proteome</keyword>
<reference evidence="2 3" key="1">
    <citation type="submission" date="2018-06" db="EMBL/GenBank/DDBJ databases">
        <title>Genomic Encyclopedia of Type Strains, Phase IV (KMG-IV): sequencing the most valuable type-strain genomes for metagenomic binning, comparative biology and taxonomic classification.</title>
        <authorList>
            <person name="Goeker M."/>
        </authorList>
    </citation>
    <scope>NUCLEOTIDE SEQUENCE [LARGE SCALE GENOMIC DNA]</scope>
    <source>
        <strain evidence="2 3">DSM 24875</strain>
    </source>
</reference>
<evidence type="ECO:0000256" key="1">
    <source>
        <dbReference type="SAM" id="MobiDB-lite"/>
    </source>
</evidence>
<name>A0A366EH84_9HYPH</name>
<feature type="compositionally biased region" description="Basic and acidic residues" evidence="1">
    <location>
        <begin position="33"/>
        <end position="42"/>
    </location>
</feature>
<feature type="compositionally biased region" description="Polar residues" evidence="1">
    <location>
        <begin position="83"/>
        <end position="92"/>
    </location>
</feature>
<feature type="region of interest" description="Disordered" evidence="1">
    <location>
        <begin position="24"/>
        <end position="93"/>
    </location>
</feature>
<dbReference type="Proteomes" id="UP000253529">
    <property type="component" value="Unassembled WGS sequence"/>
</dbReference>
<protein>
    <submittedName>
        <fullName evidence="2">Uncharacterized protein</fullName>
    </submittedName>
</protein>
<sequence>MKIRNLPHTTPAVFSINSSRIGRAYRRRRNRRSTAERDRRGGLVDPPVGATRRNGSSLQSPEPFGKAAGATRGRERLGGGSGTTRKPQNQPNAGFVVRTNGSGPQVSLAPALPSDGADNGYAIVWREEERTQFTPPKALVGRLIGGGALRRPFFRRSARIPGIGRNREDGEGAGDAAQQNAPRYIGVRTARRPSAEFGGAVLIGVVRAQRDCPNLRPSRSRYRLGGRSVCCVRFGADRHAFRRRPRRLSRRRTHCETNGAVEGLRAARRPGQCRTSRRGKASAGLRIRVNVP</sequence>
<comment type="caution">
    <text evidence="2">The sequence shown here is derived from an EMBL/GenBank/DDBJ whole genome shotgun (WGS) entry which is preliminary data.</text>
</comment>
<evidence type="ECO:0000313" key="2">
    <source>
        <dbReference type="EMBL" id="RBP00799.1"/>
    </source>
</evidence>
<evidence type="ECO:0000313" key="3">
    <source>
        <dbReference type="Proteomes" id="UP000253529"/>
    </source>
</evidence>